<dbReference type="InterPro" id="IPR000182">
    <property type="entry name" value="GNAT_dom"/>
</dbReference>
<dbReference type="Proteomes" id="UP000219439">
    <property type="component" value="Unassembled WGS sequence"/>
</dbReference>
<keyword evidence="1" id="KW-0808">Transferase</keyword>
<evidence type="ECO:0000313" key="4">
    <source>
        <dbReference type="EMBL" id="SNZ06132.1"/>
    </source>
</evidence>
<evidence type="ECO:0000256" key="2">
    <source>
        <dbReference type="ARBA" id="ARBA00023315"/>
    </source>
</evidence>
<evidence type="ECO:0000313" key="5">
    <source>
        <dbReference type="Proteomes" id="UP000219439"/>
    </source>
</evidence>
<dbReference type="PANTHER" id="PTHR43072">
    <property type="entry name" value="N-ACETYLTRANSFERASE"/>
    <property type="match status" value="1"/>
</dbReference>
<evidence type="ECO:0000256" key="1">
    <source>
        <dbReference type="ARBA" id="ARBA00022679"/>
    </source>
</evidence>
<dbReference type="Pfam" id="PF00583">
    <property type="entry name" value="Acetyltransf_1"/>
    <property type="match status" value="1"/>
</dbReference>
<dbReference type="PROSITE" id="PS51186">
    <property type="entry name" value="GNAT"/>
    <property type="match status" value="1"/>
</dbReference>
<dbReference type="CDD" id="cd04301">
    <property type="entry name" value="NAT_SF"/>
    <property type="match status" value="1"/>
</dbReference>
<keyword evidence="2" id="KW-0012">Acyltransferase</keyword>
<keyword evidence="5" id="KW-1185">Reference proteome</keyword>
<name>A0A285N9H1_9HYPH</name>
<dbReference type="RefSeq" id="WP_097151653.1">
    <property type="nucleotide sequence ID" value="NZ_OBEL01000001.1"/>
</dbReference>
<organism evidence="4 5">
    <name type="scientific">Cohaesibacter gelatinilyticus</name>
    <dbReference type="NCBI Taxonomy" id="372072"/>
    <lineage>
        <taxon>Bacteria</taxon>
        <taxon>Pseudomonadati</taxon>
        <taxon>Pseudomonadota</taxon>
        <taxon>Alphaproteobacteria</taxon>
        <taxon>Hyphomicrobiales</taxon>
        <taxon>Cohaesibacteraceae</taxon>
    </lineage>
</organism>
<dbReference type="OrthoDB" id="1821130at2"/>
<evidence type="ECO:0000259" key="3">
    <source>
        <dbReference type="PROSITE" id="PS51186"/>
    </source>
</evidence>
<proteinExistence type="predicted"/>
<dbReference type="InterPro" id="IPR016181">
    <property type="entry name" value="Acyl_CoA_acyltransferase"/>
</dbReference>
<dbReference type="SUPFAM" id="SSF55729">
    <property type="entry name" value="Acyl-CoA N-acyltransferases (Nat)"/>
    <property type="match status" value="1"/>
</dbReference>
<feature type="domain" description="N-acetyltransferase" evidence="3">
    <location>
        <begin position="9"/>
        <end position="149"/>
    </location>
</feature>
<protein>
    <recommendedName>
        <fullName evidence="3">N-acetyltransferase domain-containing protein</fullName>
    </recommendedName>
</protein>
<gene>
    <name evidence="4" type="ORF">SAMN06265368_0316</name>
</gene>
<reference evidence="4 5" key="1">
    <citation type="submission" date="2017-09" db="EMBL/GenBank/DDBJ databases">
        <authorList>
            <person name="Ehlers B."/>
            <person name="Leendertz F.H."/>
        </authorList>
    </citation>
    <scope>NUCLEOTIDE SEQUENCE [LARGE SCALE GENOMIC DNA]</scope>
    <source>
        <strain evidence="4 5">DSM 18289</strain>
    </source>
</reference>
<sequence>MPDPKLQFDEIQDSDVTEVINLWNICGLVRPWNDPHNDIAFCRQKPNSTILIGRAKEHGAILASVMLGHDGHRGWVYYLAVDPNCQGKGLGASVMKAAENWMLDQGVWKLQLMIRRGNEGVTRFYNSLGYQESNCMIMERWIDPSKRGDS</sequence>
<dbReference type="PANTHER" id="PTHR43072:SF51">
    <property type="entry name" value="ABC SUPERFAMILY TRANSPORT PROTEIN"/>
    <property type="match status" value="1"/>
</dbReference>
<dbReference type="NCBIfam" id="NF002959">
    <property type="entry name" value="PRK03624.1"/>
    <property type="match status" value="1"/>
</dbReference>
<accession>A0A285N9H1</accession>
<dbReference type="Gene3D" id="3.40.630.30">
    <property type="match status" value="1"/>
</dbReference>
<dbReference type="AlphaFoldDB" id="A0A285N9H1"/>
<dbReference type="GO" id="GO:0016747">
    <property type="term" value="F:acyltransferase activity, transferring groups other than amino-acyl groups"/>
    <property type="evidence" value="ECO:0007669"/>
    <property type="project" value="InterPro"/>
</dbReference>
<dbReference type="EMBL" id="OBEL01000001">
    <property type="protein sequence ID" value="SNZ06132.1"/>
    <property type="molecule type" value="Genomic_DNA"/>
</dbReference>